<name>A0A167PKX5_CALVF</name>
<feature type="chain" id="PRO_5007891197" description="Secreted protein" evidence="1">
    <location>
        <begin position="21"/>
        <end position="104"/>
    </location>
</feature>
<dbReference type="EMBL" id="KV417274">
    <property type="protein sequence ID" value="KZO98907.1"/>
    <property type="molecule type" value="Genomic_DNA"/>
</dbReference>
<keyword evidence="1" id="KW-0732">Signal</keyword>
<organism evidence="2 3">
    <name type="scientific">Calocera viscosa (strain TUFC12733)</name>
    <dbReference type="NCBI Taxonomy" id="1330018"/>
    <lineage>
        <taxon>Eukaryota</taxon>
        <taxon>Fungi</taxon>
        <taxon>Dikarya</taxon>
        <taxon>Basidiomycota</taxon>
        <taxon>Agaricomycotina</taxon>
        <taxon>Dacrymycetes</taxon>
        <taxon>Dacrymycetales</taxon>
        <taxon>Dacrymycetaceae</taxon>
        <taxon>Calocera</taxon>
    </lineage>
</organism>
<dbReference type="AlphaFoldDB" id="A0A167PKX5"/>
<sequence length="104" mass="11902">MRSDLRIILRFFVLWPTALLIQCSRLSKALLPEDVDIFTRGCLYLQAGGGTCRGGLISHTAFAHCRPSTQVERKPCYSRQFAYMVVRTRLFAVDAIHFVHLFLI</sequence>
<gene>
    <name evidence="2" type="ORF">CALVIDRAFT_427294</name>
</gene>
<feature type="signal peptide" evidence="1">
    <location>
        <begin position="1"/>
        <end position="20"/>
    </location>
</feature>
<dbReference type="Proteomes" id="UP000076738">
    <property type="component" value="Unassembled WGS sequence"/>
</dbReference>
<protein>
    <recommendedName>
        <fullName evidence="4">Secreted protein</fullName>
    </recommendedName>
</protein>
<evidence type="ECO:0000256" key="1">
    <source>
        <dbReference type="SAM" id="SignalP"/>
    </source>
</evidence>
<reference evidence="2 3" key="1">
    <citation type="journal article" date="2016" name="Mol. Biol. Evol.">
        <title>Comparative Genomics of Early-Diverging Mushroom-Forming Fungi Provides Insights into the Origins of Lignocellulose Decay Capabilities.</title>
        <authorList>
            <person name="Nagy L.G."/>
            <person name="Riley R."/>
            <person name="Tritt A."/>
            <person name="Adam C."/>
            <person name="Daum C."/>
            <person name="Floudas D."/>
            <person name="Sun H."/>
            <person name="Yadav J.S."/>
            <person name="Pangilinan J."/>
            <person name="Larsson K.H."/>
            <person name="Matsuura K."/>
            <person name="Barry K."/>
            <person name="Labutti K."/>
            <person name="Kuo R."/>
            <person name="Ohm R.A."/>
            <person name="Bhattacharya S.S."/>
            <person name="Shirouzu T."/>
            <person name="Yoshinaga Y."/>
            <person name="Martin F.M."/>
            <person name="Grigoriev I.V."/>
            <person name="Hibbett D.S."/>
        </authorList>
    </citation>
    <scope>NUCLEOTIDE SEQUENCE [LARGE SCALE GENOMIC DNA]</scope>
    <source>
        <strain evidence="2 3">TUFC12733</strain>
    </source>
</reference>
<evidence type="ECO:0008006" key="4">
    <source>
        <dbReference type="Google" id="ProtNLM"/>
    </source>
</evidence>
<evidence type="ECO:0000313" key="3">
    <source>
        <dbReference type="Proteomes" id="UP000076738"/>
    </source>
</evidence>
<keyword evidence="3" id="KW-1185">Reference proteome</keyword>
<proteinExistence type="predicted"/>
<evidence type="ECO:0000313" key="2">
    <source>
        <dbReference type="EMBL" id="KZO98907.1"/>
    </source>
</evidence>
<accession>A0A167PKX5</accession>